<accession>A0A4Q9LMP4</accession>
<keyword evidence="1" id="KW-1133">Transmembrane helix</keyword>
<evidence type="ECO:0000313" key="3">
    <source>
        <dbReference type="Proteomes" id="UP000291404"/>
    </source>
</evidence>
<comment type="caution">
    <text evidence="2">The sequence shown here is derived from an EMBL/GenBank/DDBJ whole genome shotgun (WGS) entry which is preliminary data.</text>
</comment>
<feature type="transmembrane region" description="Helical" evidence="1">
    <location>
        <begin position="12"/>
        <end position="34"/>
    </location>
</feature>
<organism evidence="2 3">
    <name type="scientific">Hamiltosporidium magnivora</name>
    <dbReference type="NCBI Taxonomy" id="148818"/>
    <lineage>
        <taxon>Eukaryota</taxon>
        <taxon>Fungi</taxon>
        <taxon>Fungi incertae sedis</taxon>
        <taxon>Microsporidia</taxon>
        <taxon>Dubosqiidae</taxon>
        <taxon>Hamiltosporidium</taxon>
    </lineage>
</organism>
<keyword evidence="1" id="KW-0812">Transmembrane</keyword>
<sequence length="795" mass="94471">MRISYSKESLLTLPLCSNLYFILVICKNVIFYSIENTDMKIDYVENEGIYGFEFKIESKYISSTFKSVYLLQNQYLKCVYINNSCKYYIPNILEISESENIITDLSALDDEQENILTRRIFIGQISNRFLFRFRKYCTEEDAFINTLSFIELINILTVLEILGFKRTNNNNTFFKYLLLSSIMSKNFDYQISNTHLKLLETNIDILRLLLEYLFSVFSKFIYIEKMKNSTFLSLRSNSLAHDCKIILSFQFYLFYKEKLFNNNTFILAPERILHIEKVLSLAFTKDCICFFIKYCHIDTFWIRTAENALSEKIFDLIYTIKPKKLRKLVITDNLFNKKILKEIMNNGYFDITETLKVKSDLNLEEIQIILDHSKNLKRLVIECSIANYDVLVLLNEFAFNHQNIFLKYKCADFQIECERNIFLKNIPNNLLFYVQKFHESFLHCEACYSISYGLFRRIITKLDKNFSLEEHKRKFSICLNTKEVYISTIQDRFLEILRPTFFKYIFKMPNLESMIIENIMFTEILTSYILQPKKLIYLKLNNSSLSFDSYSRCKIDNYVLRGLTITNSIFTFNIDFINFLLLFHNLSFLKICIDDIDESFESLINECTCTYECFKARQEKMDSKLDYFKITIDKNITKGLPMIFALSHFFNFSSLSVLALEIYELDEKDAIVISNLKLLRKVHIRIYLQKTEIFLKRLTIILVNNMIKWIGLYFNSLDIMIFKYLVSLKSIGYIFINFKSLEENDLNLLNKARQLNYDMLVMESLGQQKGIIRNELNVFYVPRYFQTAIATHQSY</sequence>
<evidence type="ECO:0000256" key="1">
    <source>
        <dbReference type="SAM" id="Phobius"/>
    </source>
</evidence>
<evidence type="ECO:0000313" key="2">
    <source>
        <dbReference type="EMBL" id="TBU09206.1"/>
    </source>
</evidence>
<dbReference type="Proteomes" id="UP000291404">
    <property type="component" value="Unassembled WGS sequence"/>
</dbReference>
<dbReference type="SUPFAM" id="SSF52047">
    <property type="entry name" value="RNI-like"/>
    <property type="match status" value="1"/>
</dbReference>
<keyword evidence="1" id="KW-0472">Membrane</keyword>
<dbReference type="EMBL" id="PITI01000051">
    <property type="protein sequence ID" value="TBU09206.1"/>
    <property type="molecule type" value="Genomic_DNA"/>
</dbReference>
<dbReference type="VEuPathDB" id="MicrosporidiaDB:CWI39_0002p0020"/>
<keyword evidence="3" id="KW-1185">Reference proteome</keyword>
<dbReference type="AlphaFoldDB" id="A0A4Q9LMP4"/>
<name>A0A4Q9LMP4_9MICR</name>
<reference evidence="2 3" key="1">
    <citation type="submission" date="2017-12" db="EMBL/GenBank/DDBJ databases">
        <authorList>
            <person name="Pombert J.-F."/>
            <person name="Haag K.L."/>
            <person name="Ebert D."/>
        </authorList>
    </citation>
    <scope>NUCLEOTIDE SEQUENCE [LARGE SCALE GENOMIC DNA]</scope>
    <source>
        <strain evidence="2">BE-OM-2</strain>
    </source>
</reference>
<dbReference type="VEuPathDB" id="MicrosporidiaDB:CWI36_0051p0030"/>
<gene>
    <name evidence="2" type="ORF">CWI36_0051p0030</name>
</gene>
<protein>
    <submittedName>
        <fullName evidence="2">Uncharacterized protein</fullName>
    </submittedName>
</protein>
<proteinExistence type="predicted"/>